<dbReference type="Proteomes" id="UP000824013">
    <property type="component" value="Unassembled WGS sequence"/>
</dbReference>
<reference evidence="1" key="2">
    <citation type="submission" date="2021-04" db="EMBL/GenBank/DDBJ databases">
        <authorList>
            <person name="Gilroy R."/>
        </authorList>
    </citation>
    <scope>NUCLEOTIDE SEQUENCE</scope>
    <source>
        <strain evidence="1">3204</strain>
    </source>
</reference>
<evidence type="ECO:0008006" key="3">
    <source>
        <dbReference type="Google" id="ProtNLM"/>
    </source>
</evidence>
<protein>
    <recommendedName>
        <fullName evidence="3">Restriction endonuclease</fullName>
    </recommendedName>
</protein>
<name>A0A9D1ZP62_9LACO</name>
<proteinExistence type="predicted"/>
<evidence type="ECO:0000313" key="1">
    <source>
        <dbReference type="EMBL" id="HIY93350.1"/>
    </source>
</evidence>
<organism evidence="1 2">
    <name type="scientific">Candidatus Companilactobacillus pullicola</name>
    <dbReference type="NCBI Taxonomy" id="2838523"/>
    <lineage>
        <taxon>Bacteria</taxon>
        <taxon>Bacillati</taxon>
        <taxon>Bacillota</taxon>
        <taxon>Bacilli</taxon>
        <taxon>Lactobacillales</taxon>
        <taxon>Lactobacillaceae</taxon>
        <taxon>Companilactobacillus</taxon>
    </lineage>
</organism>
<dbReference type="EMBL" id="DXCM01000078">
    <property type="protein sequence ID" value="HIY93350.1"/>
    <property type="molecule type" value="Genomic_DNA"/>
</dbReference>
<accession>A0A9D1ZP62</accession>
<gene>
    <name evidence="1" type="ORF">H9820_10465</name>
</gene>
<comment type="caution">
    <text evidence="1">The sequence shown here is derived from an EMBL/GenBank/DDBJ whole genome shotgun (WGS) entry which is preliminary data.</text>
</comment>
<dbReference type="AlphaFoldDB" id="A0A9D1ZP62"/>
<evidence type="ECO:0000313" key="2">
    <source>
        <dbReference type="Proteomes" id="UP000824013"/>
    </source>
</evidence>
<sequence length="356" mass="41274">MLQIIFDELVKEVESYKDLDEKYLVSKGNDNGFERLVKEKISPMFNSKIKEILPNHDIKLVPQFGHHFPDMDLNIDNSIYGIELKSRKDGSWQTQGGSAFESTSNNSYKEIYLLFASRDANKGETSYQVRYAPYWQAAEAIKVTHSPRFSINLDAQSSVFASNEDYNRFHKLTKEEKSKFIQKALAKSITKPTWYSNPNDIVTATLYSELGKEQKNKLVVEALILFPNDLLHQDNDKPHANYGRVAKYLLDKYYVVNTSTRDMFTAGGQYEFRHIKLPKMIKTYQSNQNQIIQTLQSNKSFSKVVYDYWDWPNDSPKTTPLNDFKLLLNKLGNKYLKQQLSALNSTLSEIIFNDFE</sequence>
<reference evidence="1" key="1">
    <citation type="journal article" date="2021" name="PeerJ">
        <title>Extensive microbial diversity within the chicken gut microbiome revealed by metagenomics and culture.</title>
        <authorList>
            <person name="Gilroy R."/>
            <person name="Ravi A."/>
            <person name="Getino M."/>
            <person name="Pursley I."/>
            <person name="Horton D.L."/>
            <person name="Alikhan N.F."/>
            <person name="Baker D."/>
            <person name="Gharbi K."/>
            <person name="Hall N."/>
            <person name="Watson M."/>
            <person name="Adriaenssens E.M."/>
            <person name="Foster-Nyarko E."/>
            <person name="Jarju S."/>
            <person name="Secka A."/>
            <person name="Antonio M."/>
            <person name="Oren A."/>
            <person name="Chaudhuri R.R."/>
            <person name="La Ragione R."/>
            <person name="Hildebrand F."/>
            <person name="Pallen M.J."/>
        </authorList>
    </citation>
    <scope>NUCLEOTIDE SEQUENCE</scope>
    <source>
        <strain evidence="1">3204</strain>
    </source>
</reference>